<gene>
    <name evidence="2" type="ORF">YALI1_E09456g</name>
</gene>
<dbReference type="EMBL" id="CP017557">
    <property type="protein sequence ID" value="AOW05097.1"/>
    <property type="molecule type" value="Genomic_DNA"/>
</dbReference>
<feature type="compositionally biased region" description="Low complexity" evidence="1">
    <location>
        <begin position="23"/>
        <end position="35"/>
    </location>
</feature>
<organism evidence="2 3">
    <name type="scientific">Yarrowia lipolytica</name>
    <name type="common">Candida lipolytica</name>
    <dbReference type="NCBI Taxonomy" id="4952"/>
    <lineage>
        <taxon>Eukaryota</taxon>
        <taxon>Fungi</taxon>
        <taxon>Dikarya</taxon>
        <taxon>Ascomycota</taxon>
        <taxon>Saccharomycotina</taxon>
        <taxon>Dipodascomycetes</taxon>
        <taxon>Dipodascales</taxon>
        <taxon>Dipodascales incertae sedis</taxon>
        <taxon>Yarrowia</taxon>
    </lineage>
</organism>
<dbReference type="GeneID" id="94583539"/>
<evidence type="ECO:0000313" key="2">
    <source>
        <dbReference type="EMBL" id="AOW05097.1"/>
    </source>
</evidence>
<dbReference type="RefSeq" id="XP_068139029.1">
    <property type="nucleotide sequence ID" value="XM_068282928.1"/>
</dbReference>
<reference evidence="2 3" key="1">
    <citation type="journal article" date="2016" name="PLoS ONE">
        <title>Sequence Assembly of Yarrowia lipolytica Strain W29/CLIB89 Shows Transposable Element Diversity.</title>
        <authorList>
            <person name="Magnan C."/>
            <person name="Yu J."/>
            <person name="Chang I."/>
            <person name="Jahn E."/>
            <person name="Kanomata Y."/>
            <person name="Wu J."/>
            <person name="Zeller M."/>
            <person name="Oakes M."/>
            <person name="Baldi P."/>
            <person name="Sandmeyer S."/>
        </authorList>
    </citation>
    <scope>NUCLEOTIDE SEQUENCE [LARGE SCALE GENOMIC DNA]</scope>
    <source>
        <strain evidence="3">CLIB89(W29)</strain>
    </source>
</reference>
<dbReference type="Proteomes" id="UP000182444">
    <property type="component" value="Chromosome 1E"/>
</dbReference>
<feature type="region of interest" description="Disordered" evidence="1">
    <location>
        <begin position="15"/>
        <end position="35"/>
    </location>
</feature>
<accession>A0A1D8NHJ0</accession>
<name>A0A1D8NHJ0_YARLL</name>
<protein>
    <submittedName>
        <fullName evidence="2">Uncharacterized protein</fullName>
    </submittedName>
</protein>
<dbReference type="AlphaFoldDB" id="A0A1D8NHJ0"/>
<evidence type="ECO:0000313" key="3">
    <source>
        <dbReference type="Proteomes" id="UP000182444"/>
    </source>
</evidence>
<proteinExistence type="predicted"/>
<evidence type="ECO:0000256" key="1">
    <source>
        <dbReference type="SAM" id="MobiDB-lite"/>
    </source>
</evidence>
<dbReference type="VEuPathDB" id="FungiDB:YALI1_E09456g"/>
<sequence>MCQCQTRVLFRDERFHGSSARPTSSGDTRSSSTGSLGCLRACLLVMLTSRMLRYKYKKGLSAGSNQL</sequence>